<feature type="non-terminal residue" evidence="7">
    <location>
        <position position="1"/>
    </location>
</feature>
<dbReference type="Gene3D" id="3.80.30.20">
    <property type="entry name" value="tm_1862 like domain"/>
    <property type="match status" value="1"/>
</dbReference>
<dbReference type="GO" id="GO:0051536">
    <property type="term" value="F:iron-sulfur cluster binding"/>
    <property type="evidence" value="ECO:0007669"/>
    <property type="project" value="UniProtKB-KW"/>
</dbReference>
<accession>A0A382JUS9</accession>
<dbReference type="CDD" id="cd01335">
    <property type="entry name" value="Radical_SAM"/>
    <property type="match status" value="1"/>
</dbReference>
<dbReference type="InterPro" id="IPR051198">
    <property type="entry name" value="BchE-like"/>
</dbReference>
<keyword evidence="2" id="KW-0949">S-adenosyl-L-methionine</keyword>
<evidence type="ECO:0000256" key="2">
    <source>
        <dbReference type="ARBA" id="ARBA00022691"/>
    </source>
</evidence>
<evidence type="ECO:0000256" key="5">
    <source>
        <dbReference type="ARBA" id="ARBA00023014"/>
    </source>
</evidence>
<name>A0A382JUS9_9ZZZZ</name>
<dbReference type="GO" id="GO:0046872">
    <property type="term" value="F:metal ion binding"/>
    <property type="evidence" value="ECO:0007669"/>
    <property type="project" value="UniProtKB-KW"/>
</dbReference>
<dbReference type="SFLD" id="SFLDS00029">
    <property type="entry name" value="Radical_SAM"/>
    <property type="match status" value="1"/>
</dbReference>
<dbReference type="PANTHER" id="PTHR43409">
    <property type="entry name" value="ANAEROBIC MAGNESIUM-PROTOPORPHYRIN IX MONOMETHYL ESTER CYCLASE-RELATED"/>
    <property type="match status" value="1"/>
</dbReference>
<gene>
    <name evidence="7" type="ORF">METZ01_LOCUS267581</name>
</gene>
<dbReference type="Pfam" id="PF04055">
    <property type="entry name" value="Radical_SAM"/>
    <property type="match status" value="1"/>
</dbReference>
<keyword evidence="4" id="KW-0408">Iron</keyword>
<feature type="domain" description="Radical SAM core" evidence="6">
    <location>
        <begin position="55"/>
        <end position="298"/>
    </location>
</feature>
<reference evidence="7" key="1">
    <citation type="submission" date="2018-05" db="EMBL/GenBank/DDBJ databases">
        <authorList>
            <person name="Lanie J.A."/>
            <person name="Ng W.-L."/>
            <person name="Kazmierczak K.M."/>
            <person name="Andrzejewski T.M."/>
            <person name="Davidsen T.M."/>
            <person name="Wayne K.J."/>
            <person name="Tettelin H."/>
            <person name="Glass J.I."/>
            <person name="Rusch D."/>
            <person name="Podicherti R."/>
            <person name="Tsui H.-C.T."/>
            <person name="Winkler M.E."/>
        </authorList>
    </citation>
    <scope>NUCLEOTIDE SEQUENCE</scope>
</reference>
<proteinExistence type="predicted"/>
<evidence type="ECO:0000259" key="6">
    <source>
        <dbReference type="PROSITE" id="PS51918"/>
    </source>
</evidence>
<evidence type="ECO:0000256" key="1">
    <source>
        <dbReference type="ARBA" id="ARBA00001966"/>
    </source>
</evidence>
<dbReference type="GO" id="GO:0003824">
    <property type="term" value="F:catalytic activity"/>
    <property type="evidence" value="ECO:0007669"/>
    <property type="project" value="InterPro"/>
</dbReference>
<dbReference type="InterPro" id="IPR006638">
    <property type="entry name" value="Elp3/MiaA/NifB-like_rSAM"/>
</dbReference>
<dbReference type="SFLD" id="SFLDG01082">
    <property type="entry name" value="B12-binding_domain_containing"/>
    <property type="match status" value="1"/>
</dbReference>
<dbReference type="AlphaFoldDB" id="A0A382JUS9"/>
<dbReference type="EMBL" id="UINC01075989">
    <property type="protein sequence ID" value="SVC14727.1"/>
    <property type="molecule type" value="Genomic_DNA"/>
</dbReference>
<dbReference type="PROSITE" id="PS51918">
    <property type="entry name" value="RADICAL_SAM"/>
    <property type="match status" value="1"/>
</dbReference>
<dbReference type="SUPFAM" id="SSF102114">
    <property type="entry name" value="Radical SAM enzymes"/>
    <property type="match status" value="1"/>
</dbReference>
<protein>
    <recommendedName>
        <fullName evidence="6">Radical SAM core domain-containing protein</fullName>
    </recommendedName>
</protein>
<evidence type="ECO:0000313" key="7">
    <source>
        <dbReference type="EMBL" id="SVC14727.1"/>
    </source>
</evidence>
<dbReference type="PANTHER" id="PTHR43409:SF16">
    <property type="entry name" value="SLR0320 PROTEIN"/>
    <property type="match status" value="1"/>
</dbReference>
<dbReference type="InterPro" id="IPR023404">
    <property type="entry name" value="rSAM_horseshoe"/>
</dbReference>
<keyword evidence="5" id="KW-0411">Iron-sulfur</keyword>
<keyword evidence="3" id="KW-0479">Metal-binding</keyword>
<dbReference type="InterPro" id="IPR007197">
    <property type="entry name" value="rSAM"/>
</dbReference>
<comment type="cofactor">
    <cofactor evidence="1">
        <name>[4Fe-4S] cluster</name>
        <dbReference type="ChEBI" id="CHEBI:49883"/>
    </cofactor>
</comment>
<evidence type="ECO:0000256" key="3">
    <source>
        <dbReference type="ARBA" id="ARBA00022723"/>
    </source>
</evidence>
<dbReference type="GO" id="GO:0005829">
    <property type="term" value="C:cytosol"/>
    <property type="evidence" value="ECO:0007669"/>
    <property type="project" value="TreeGrafter"/>
</dbReference>
<sequence length="409" mass="47625">HLQSRKPALKNIPGLAYRPQKNSPFTVNTKRIPFKSLSYIPSPFLEGIVDEEVLARDDVEANLETQRGCNLRCSYCIYHKDMDRVTYSDVDRVINEVRYVIKRGVKKIRFVDANFSSNKDWAKSVMKGLIKEQFETSLFFELIPGFIDEELASLFGQYQKLHLQNHITIGVGVQTINLEVLKRMRRRIRKEKFEMTFKLLQKHDIYTKIDLIIGLPGEDASSIERTLEYMVDQLRGSRAHLLCCHVMRGLPGTELLEVAKEFKMKFSSKYEPHELVESPILPRADMVKSMRRTGVLFRLINHTGWADKEFIFGNTSEKTNIRDLFFDTRDQLGISNIQLVDKIVDLLIVHLKPRKSYFSMSDFPHAETWWWVHSKREVSNDWLVNNLTELKKGALNDDKATEILLVQTE</sequence>
<dbReference type="SMART" id="SM00729">
    <property type="entry name" value="Elp3"/>
    <property type="match status" value="1"/>
</dbReference>
<organism evidence="7">
    <name type="scientific">marine metagenome</name>
    <dbReference type="NCBI Taxonomy" id="408172"/>
    <lineage>
        <taxon>unclassified sequences</taxon>
        <taxon>metagenomes</taxon>
        <taxon>ecological metagenomes</taxon>
    </lineage>
</organism>
<evidence type="ECO:0000256" key="4">
    <source>
        <dbReference type="ARBA" id="ARBA00023004"/>
    </source>
</evidence>
<dbReference type="InterPro" id="IPR058240">
    <property type="entry name" value="rSAM_sf"/>
</dbReference>